<dbReference type="Proteomes" id="UP000620156">
    <property type="component" value="Unassembled WGS sequence"/>
</dbReference>
<evidence type="ECO:0000256" key="1">
    <source>
        <dbReference type="SAM" id="MobiDB-lite"/>
    </source>
</evidence>
<feature type="region of interest" description="Disordered" evidence="1">
    <location>
        <begin position="116"/>
        <end position="142"/>
    </location>
</feature>
<evidence type="ECO:0008006" key="4">
    <source>
        <dbReference type="Google" id="ProtNLM"/>
    </source>
</evidence>
<gene>
    <name evidence="2" type="ORF">GCM10010145_62010</name>
</gene>
<reference evidence="2" key="1">
    <citation type="journal article" date="2014" name="Int. J. Syst. Evol. Microbiol.">
        <title>Complete genome sequence of Corynebacterium casei LMG S-19264T (=DSM 44701T), isolated from a smear-ripened cheese.</title>
        <authorList>
            <consortium name="US DOE Joint Genome Institute (JGI-PGF)"/>
            <person name="Walter F."/>
            <person name="Albersmeier A."/>
            <person name="Kalinowski J."/>
            <person name="Ruckert C."/>
        </authorList>
    </citation>
    <scope>NUCLEOTIDE SEQUENCE</scope>
    <source>
        <strain evidence="2">JCM 3131</strain>
    </source>
</reference>
<name>A0A918EXW4_9ACTN</name>
<comment type="caution">
    <text evidence="2">The sequence shown here is derived from an EMBL/GenBank/DDBJ whole genome shotgun (WGS) entry which is preliminary data.</text>
</comment>
<keyword evidence="3" id="KW-1185">Reference proteome</keyword>
<evidence type="ECO:0000313" key="3">
    <source>
        <dbReference type="Proteomes" id="UP000620156"/>
    </source>
</evidence>
<reference evidence="2" key="2">
    <citation type="submission" date="2020-09" db="EMBL/GenBank/DDBJ databases">
        <authorList>
            <person name="Sun Q."/>
            <person name="Ohkuma M."/>
        </authorList>
    </citation>
    <scope>NUCLEOTIDE SEQUENCE</scope>
    <source>
        <strain evidence="2">JCM 3131</strain>
    </source>
</reference>
<sequence length="142" mass="15777">MAPDMMRGAEGWVPADSAHGAPRLVTELRARNADLVAPPHGKPRSAAPLPGMLTRRRPRVETVIGQLVDRCHLERVRARDTWHLWSRWQRKLLSHTIAVPLCQRTGLARTAFRAAHRRPNAHTGSATLSVRQPGLRGEGRSA</sequence>
<accession>A0A918EXW4</accession>
<protein>
    <recommendedName>
        <fullName evidence="4">Transposase</fullName>
    </recommendedName>
</protein>
<dbReference type="EMBL" id="BMQK01000021">
    <property type="protein sequence ID" value="GGQ83987.1"/>
    <property type="molecule type" value="Genomic_DNA"/>
</dbReference>
<dbReference type="AlphaFoldDB" id="A0A918EXW4"/>
<proteinExistence type="predicted"/>
<evidence type="ECO:0000313" key="2">
    <source>
        <dbReference type="EMBL" id="GGQ83987.1"/>
    </source>
</evidence>
<organism evidence="2 3">
    <name type="scientific">Streptomyces ruber</name>
    <dbReference type="NCBI Taxonomy" id="83378"/>
    <lineage>
        <taxon>Bacteria</taxon>
        <taxon>Bacillati</taxon>
        <taxon>Actinomycetota</taxon>
        <taxon>Actinomycetes</taxon>
        <taxon>Kitasatosporales</taxon>
        <taxon>Streptomycetaceae</taxon>
        <taxon>Streptomyces</taxon>
    </lineage>
</organism>